<protein>
    <recommendedName>
        <fullName evidence="3">Secreted protein</fullName>
    </recommendedName>
</protein>
<dbReference type="EMBL" id="BAABAJ010000008">
    <property type="protein sequence ID" value="GAA3918358.1"/>
    <property type="molecule type" value="Genomic_DNA"/>
</dbReference>
<sequence>MNRKTTALTVGAVTAGVLAAGSWFGYQHLEQQVSPGEALRGYDATSPASTAPHTENVFTGRVSAFEEQRELQSWTSDIYRVEVISVLRGNIRGTVRVTYAPDEEPRPRLTDGETYVFATRAWDDTTLKDAHAQLFKGPMKPVDHDQLTAWKQAAALPQTQPR</sequence>
<evidence type="ECO:0008006" key="3">
    <source>
        <dbReference type="Google" id="ProtNLM"/>
    </source>
</evidence>
<keyword evidence="2" id="KW-1185">Reference proteome</keyword>
<evidence type="ECO:0000313" key="1">
    <source>
        <dbReference type="EMBL" id="GAA3918358.1"/>
    </source>
</evidence>
<comment type="caution">
    <text evidence="1">The sequence shown here is derived from an EMBL/GenBank/DDBJ whole genome shotgun (WGS) entry which is preliminary data.</text>
</comment>
<evidence type="ECO:0000313" key="2">
    <source>
        <dbReference type="Proteomes" id="UP001501000"/>
    </source>
</evidence>
<dbReference type="Proteomes" id="UP001501000">
    <property type="component" value="Unassembled WGS sequence"/>
</dbReference>
<proteinExistence type="predicted"/>
<accession>A0ABP7M9J5</accession>
<dbReference type="RefSeq" id="WP_345282646.1">
    <property type="nucleotide sequence ID" value="NZ_BAABAJ010000008.1"/>
</dbReference>
<gene>
    <name evidence="1" type="ORF">GCM10022244_29500</name>
</gene>
<reference evidence="2" key="1">
    <citation type="journal article" date="2019" name="Int. J. Syst. Evol. Microbiol.">
        <title>The Global Catalogue of Microorganisms (GCM) 10K type strain sequencing project: providing services to taxonomists for standard genome sequencing and annotation.</title>
        <authorList>
            <consortium name="The Broad Institute Genomics Platform"/>
            <consortium name="The Broad Institute Genome Sequencing Center for Infectious Disease"/>
            <person name="Wu L."/>
            <person name="Ma J."/>
        </authorList>
    </citation>
    <scope>NUCLEOTIDE SEQUENCE [LARGE SCALE GENOMIC DNA]</scope>
    <source>
        <strain evidence="2">JCM 16956</strain>
    </source>
</reference>
<name>A0ABP7M9J5_9ACTN</name>
<organism evidence="1 2">
    <name type="scientific">Streptomyces gulbargensis</name>
    <dbReference type="NCBI Taxonomy" id="364901"/>
    <lineage>
        <taxon>Bacteria</taxon>
        <taxon>Bacillati</taxon>
        <taxon>Actinomycetota</taxon>
        <taxon>Actinomycetes</taxon>
        <taxon>Kitasatosporales</taxon>
        <taxon>Streptomycetaceae</taxon>
        <taxon>Streptomyces</taxon>
    </lineage>
</organism>